<name>W7TTT3_9STRA</name>
<organism evidence="7 8">
    <name type="scientific">Nannochloropsis gaditana</name>
    <dbReference type="NCBI Taxonomy" id="72520"/>
    <lineage>
        <taxon>Eukaryota</taxon>
        <taxon>Sar</taxon>
        <taxon>Stramenopiles</taxon>
        <taxon>Ochrophyta</taxon>
        <taxon>Eustigmatophyceae</taxon>
        <taxon>Eustigmatales</taxon>
        <taxon>Monodopsidaceae</taxon>
        <taxon>Nannochloropsis</taxon>
    </lineage>
</organism>
<sequence length="352" mass="37987">MAPGVSGRKCPLFQLLVLPMASCVAFAGHLPSSALHTSMGAAGMARSPLLVPHGIGVGGRSCHSLGRRGPAFLPSQYRRNYFKMRTLGRQQSSSPRGSTSWLTQGGLGLVRGGGGGGGILSGGDGYGGNGNGDNEHGASSGSLLLMAALGTFKSLWGQYAELLESKPVLTKAITAGLIALFGDLLAQVFEYKLTCRRLAKGEEPAPFHLNFLRCLAVTIEGVVITGPGLHYLYTALESWMPAQRGFLAAFTHVAVDEFIFDPLFVLCFFFLCGLIEGKHLSRDIFPQVQREYWSALKGGWGVSIMFLPLEFATFRCLPLRLRVLVVNLTDVVWTAVVSFFGHREHVREVRGK</sequence>
<dbReference type="GO" id="GO:0016020">
    <property type="term" value="C:membrane"/>
    <property type="evidence" value="ECO:0007669"/>
    <property type="project" value="UniProtKB-SubCell"/>
</dbReference>
<dbReference type="OrthoDB" id="196537at2759"/>
<evidence type="ECO:0000256" key="2">
    <source>
        <dbReference type="ARBA" id="ARBA00006824"/>
    </source>
</evidence>
<comment type="subcellular location">
    <subcellularLocation>
        <location evidence="1">Membrane</location>
        <topology evidence="1">Multi-pass membrane protein</topology>
    </subcellularLocation>
</comment>
<feature type="chain" id="PRO_5004903885" evidence="6">
    <location>
        <begin position="28"/>
        <end position="352"/>
    </location>
</feature>
<proteinExistence type="inferred from homology"/>
<keyword evidence="8" id="KW-1185">Reference proteome</keyword>
<dbReference type="EMBL" id="AZIL01000126">
    <property type="protein sequence ID" value="EWM29542.1"/>
    <property type="molecule type" value="Genomic_DNA"/>
</dbReference>
<feature type="signal peptide" evidence="6">
    <location>
        <begin position="1"/>
        <end position="27"/>
    </location>
</feature>
<dbReference type="GO" id="GO:0005737">
    <property type="term" value="C:cytoplasm"/>
    <property type="evidence" value="ECO:0007669"/>
    <property type="project" value="TreeGrafter"/>
</dbReference>
<keyword evidence="4" id="KW-1133">Transmembrane helix</keyword>
<reference evidence="7 8" key="1">
    <citation type="journal article" date="2014" name="Mol. Plant">
        <title>Chromosome Scale Genome Assembly and Transcriptome Profiling of Nannochloropsis gaditana in Nitrogen Depletion.</title>
        <authorList>
            <person name="Corteggiani Carpinelli E."/>
            <person name="Telatin A."/>
            <person name="Vitulo N."/>
            <person name="Forcato C."/>
            <person name="D'Angelo M."/>
            <person name="Schiavon R."/>
            <person name="Vezzi A."/>
            <person name="Giacometti G.M."/>
            <person name="Morosinotto T."/>
            <person name="Valle G."/>
        </authorList>
    </citation>
    <scope>NUCLEOTIDE SEQUENCE [LARGE SCALE GENOMIC DNA]</scope>
    <source>
        <strain evidence="7 8">B-31</strain>
    </source>
</reference>
<dbReference type="PANTHER" id="PTHR11266:SF80">
    <property type="entry name" value="PEROXISOMAL MEMBRANE PROTEIN 2"/>
    <property type="match status" value="1"/>
</dbReference>
<accession>W7TTT3</accession>
<evidence type="ECO:0000256" key="1">
    <source>
        <dbReference type="ARBA" id="ARBA00004141"/>
    </source>
</evidence>
<comment type="similarity">
    <text evidence="2">Belongs to the peroxisomal membrane protein PXMP2/4 family.</text>
</comment>
<gene>
    <name evidence="7" type="ORF">Naga_100006g56</name>
</gene>
<protein>
    <submittedName>
        <fullName evidence="7">Mpv17/PMP22</fullName>
    </submittedName>
</protein>
<dbReference type="AlphaFoldDB" id="W7TTT3"/>
<dbReference type="PANTHER" id="PTHR11266">
    <property type="entry name" value="PEROXISOMAL MEMBRANE PROTEIN 2, PXMP2 MPV17"/>
    <property type="match status" value="1"/>
</dbReference>
<dbReference type="Pfam" id="PF04117">
    <property type="entry name" value="Mpv17_PMP22"/>
    <property type="match status" value="1"/>
</dbReference>
<keyword evidence="6" id="KW-0732">Signal</keyword>
<evidence type="ECO:0000256" key="3">
    <source>
        <dbReference type="ARBA" id="ARBA00022692"/>
    </source>
</evidence>
<comment type="caution">
    <text evidence="7">The sequence shown here is derived from an EMBL/GenBank/DDBJ whole genome shotgun (WGS) entry which is preliminary data.</text>
</comment>
<evidence type="ECO:0000256" key="6">
    <source>
        <dbReference type="SAM" id="SignalP"/>
    </source>
</evidence>
<evidence type="ECO:0000256" key="5">
    <source>
        <dbReference type="ARBA" id="ARBA00023136"/>
    </source>
</evidence>
<evidence type="ECO:0000313" key="8">
    <source>
        <dbReference type="Proteomes" id="UP000019335"/>
    </source>
</evidence>
<keyword evidence="5" id="KW-0472">Membrane</keyword>
<keyword evidence="3" id="KW-0812">Transmembrane</keyword>
<dbReference type="Proteomes" id="UP000019335">
    <property type="component" value="Chromosome 2"/>
</dbReference>
<dbReference type="InterPro" id="IPR007248">
    <property type="entry name" value="Mpv17_PMP22"/>
</dbReference>
<evidence type="ECO:0000313" key="7">
    <source>
        <dbReference type="EMBL" id="EWM29542.1"/>
    </source>
</evidence>
<evidence type="ECO:0000256" key="4">
    <source>
        <dbReference type="ARBA" id="ARBA00022989"/>
    </source>
</evidence>